<name>A0A1G2HV73_9BACT</name>
<dbReference type="Pfam" id="PF18895">
    <property type="entry name" value="T4SS_pilin"/>
    <property type="match status" value="1"/>
</dbReference>
<dbReference type="Proteomes" id="UP000178774">
    <property type="component" value="Unassembled WGS sequence"/>
</dbReference>
<organism evidence="2 3">
    <name type="scientific">Candidatus Staskawiczbacteria bacterium RIFCSPHIGHO2_01_FULL_41_41</name>
    <dbReference type="NCBI Taxonomy" id="1802203"/>
    <lineage>
        <taxon>Bacteria</taxon>
        <taxon>Candidatus Staskawicziibacteriota</taxon>
    </lineage>
</organism>
<sequence length="148" mass="15410">MTRKIVLSLLTLLVLIIPGIGLAAGPFGDAPGIVTNPNQLPGGSFTVFFGNLIGKILDVLWIVFIAFAIIMFIVAGFQFLAAQGEPDGVGKARKFLLWGVIGVLVAVAAFTIPFFIRNTISPVATCNPPCEPGFVCTDGICFVGGGGI</sequence>
<protein>
    <submittedName>
        <fullName evidence="2">Uncharacterized protein</fullName>
    </submittedName>
</protein>
<dbReference type="InterPro" id="IPR043993">
    <property type="entry name" value="T4SS_pilin"/>
</dbReference>
<dbReference type="AlphaFoldDB" id="A0A1G2HV73"/>
<keyword evidence="1" id="KW-1133">Transmembrane helix</keyword>
<feature type="transmembrane region" description="Helical" evidence="1">
    <location>
        <begin position="59"/>
        <end position="83"/>
    </location>
</feature>
<evidence type="ECO:0000256" key="1">
    <source>
        <dbReference type="SAM" id="Phobius"/>
    </source>
</evidence>
<keyword evidence="1" id="KW-0812">Transmembrane</keyword>
<accession>A0A1G2HV73</accession>
<keyword evidence="1" id="KW-0472">Membrane</keyword>
<feature type="transmembrane region" description="Helical" evidence="1">
    <location>
        <begin position="95"/>
        <end position="116"/>
    </location>
</feature>
<evidence type="ECO:0000313" key="3">
    <source>
        <dbReference type="Proteomes" id="UP000178774"/>
    </source>
</evidence>
<evidence type="ECO:0000313" key="2">
    <source>
        <dbReference type="EMBL" id="OGZ66432.1"/>
    </source>
</evidence>
<comment type="caution">
    <text evidence="2">The sequence shown here is derived from an EMBL/GenBank/DDBJ whole genome shotgun (WGS) entry which is preliminary data.</text>
</comment>
<dbReference type="EMBL" id="MHOP01000005">
    <property type="protein sequence ID" value="OGZ66432.1"/>
    <property type="molecule type" value="Genomic_DNA"/>
</dbReference>
<gene>
    <name evidence="2" type="ORF">A2822_01620</name>
</gene>
<reference evidence="2 3" key="1">
    <citation type="journal article" date="2016" name="Nat. Commun.">
        <title>Thousands of microbial genomes shed light on interconnected biogeochemical processes in an aquifer system.</title>
        <authorList>
            <person name="Anantharaman K."/>
            <person name="Brown C.T."/>
            <person name="Hug L.A."/>
            <person name="Sharon I."/>
            <person name="Castelle C.J."/>
            <person name="Probst A.J."/>
            <person name="Thomas B.C."/>
            <person name="Singh A."/>
            <person name="Wilkins M.J."/>
            <person name="Karaoz U."/>
            <person name="Brodie E.L."/>
            <person name="Williams K.H."/>
            <person name="Hubbard S.S."/>
            <person name="Banfield J.F."/>
        </authorList>
    </citation>
    <scope>NUCLEOTIDE SEQUENCE [LARGE SCALE GENOMIC DNA]</scope>
</reference>
<proteinExistence type="predicted"/>